<keyword evidence="4" id="KW-0812">Transmembrane</keyword>
<evidence type="ECO:0000256" key="3">
    <source>
        <dbReference type="SAM" id="MobiDB-lite"/>
    </source>
</evidence>
<keyword evidence="2 4" id="KW-0472">Membrane</keyword>
<evidence type="ECO:0000256" key="4">
    <source>
        <dbReference type="SAM" id="Phobius"/>
    </source>
</evidence>
<feature type="region of interest" description="Disordered" evidence="3">
    <location>
        <begin position="1"/>
        <end position="126"/>
    </location>
</feature>
<name>M0QH15_9ACTN</name>
<feature type="compositionally biased region" description="Low complexity" evidence="3">
    <location>
        <begin position="82"/>
        <end position="97"/>
    </location>
</feature>
<dbReference type="GO" id="GO:0016020">
    <property type="term" value="C:membrane"/>
    <property type="evidence" value="ECO:0007669"/>
    <property type="project" value="UniProtKB-SubCell"/>
</dbReference>
<feature type="region of interest" description="Disordered" evidence="3">
    <location>
        <begin position="154"/>
        <end position="209"/>
    </location>
</feature>
<accession>M0QH15</accession>
<feature type="compositionally biased region" description="Basic and acidic residues" evidence="3">
    <location>
        <begin position="48"/>
        <end position="59"/>
    </location>
</feature>
<keyword evidence="6" id="KW-1185">Reference proteome</keyword>
<organism evidence="5 6">
    <name type="scientific">Gordonia soli NBRC 108243</name>
    <dbReference type="NCBI Taxonomy" id="1223545"/>
    <lineage>
        <taxon>Bacteria</taxon>
        <taxon>Bacillati</taxon>
        <taxon>Actinomycetota</taxon>
        <taxon>Actinomycetes</taxon>
        <taxon>Mycobacteriales</taxon>
        <taxon>Gordoniaceae</taxon>
        <taxon>Gordonia</taxon>
    </lineage>
</organism>
<proteinExistence type="predicted"/>
<evidence type="ECO:0000256" key="2">
    <source>
        <dbReference type="ARBA" id="ARBA00023136"/>
    </source>
</evidence>
<keyword evidence="4" id="KW-1133">Transmembrane helix</keyword>
<evidence type="ECO:0000256" key="1">
    <source>
        <dbReference type="ARBA" id="ARBA00004370"/>
    </source>
</evidence>
<dbReference type="RefSeq" id="WP_007619566.1">
    <property type="nucleotide sequence ID" value="NZ_BANX01000011.1"/>
</dbReference>
<sequence length="375" mass="38917">MARNPRPRKNTGKSTPRVAGRSRRPADEPTTPAEDQQGTDGPNVYEPKIYEPKIYEPKVYEPAATDDTTDATPEDAADTDSAETPAADDSAADDSATGSSVSDPSDATAAAAADDVAADATAADDVAADATAADDVAADATAADATAADQVAADEITETVRPTGKTRPVSRVSTLRPNPDSANRGPADRPDASRSGRRGRSSTPRTAPRWPLSRRAITLLIAVAAVLGVFAVVAAFHPGANLGDDKAFVDPVATSELTSQANETVCGPFSATSTNTDAWVAKTRGTLTGRALDEFNKYLPQQLEVVNQSKAAADCKVDALGVKNLSADGNDAIVVVNLIVSETRAGMASGSGTLRIQYGMTKQDDDWRIASVEAF</sequence>
<dbReference type="EMBL" id="BANX01000011">
    <property type="protein sequence ID" value="GAC67905.1"/>
    <property type="molecule type" value="Genomic_DNA"/>
</dbReference>
<dbReference type="eggNOG" id="ENOG50341TF">
    <property type="taxonomic scope" value="Bacteria"/>
</dbReference>
<comment type="subcellular location">
    <subcellularLocation>
        <location evidence="1">Membrane</location>
    </subcellularLocation>
</comment>
<dbReference type="STRING" id="1223545.GS4_11_01740"/>
<protein>
    <recommendedName>
        <fullName evidence="7">Mce-associated membrane protein</fullName>
    </recommendedName>
</protein>
<comment type="caution">
    <text evidence="5">The sequence shown here is derived from an EMBL/GenBank/DDBJ whole genome shotgun (WGS) entry which is preliminary data.</text>
</comment>
<dbReference type="PANTHER" id="PTHR37042:SF4">
    <property type="entry name" value="OUTER MEMBRANE PROTEIN RV1973"/>
    <property type="match status" value="1"/>
</dbReference>
<feature type="compositionally biased region" description="Basic residues" evidence="3">
    <location>
        <begin position="1"/>
        <end position="11"/>
    </location>
</feature>
<reference evidence="5 6" key="1">
    <citation type="submission" date="2013-01" db="EMBL/GenBank/DDBJ databases">
        <title>Whole genome shotgun sequence of Gordonia soli NBRC 108243.</title>
        <authorList>
            <person name="Isaki-Nakamura S."/>
            <person name="Hosoyama A."/>
            <person name="Tsuchikane K."/>
            <person name="Ando Y."/>
            <person name="Baba S."/>
            <person name="Ohji S."/>
            <person name="Hamada M."/>
            <person name="Tamura T."/>
            <person name="Yamazoe A."/>
            <person name="Yamazaki S."/>
            <person name="Fujita N."/>
        </authorList>
    </citation>
    <scope>NUCLEOTIDE SEQUENCE [LARGE SCALE GENOMIC DNA]</scope>
    <source>
        <strain evidence="5 6">NBRC 108243</strain>
    </source>
</reference>
<evidence type="ECO:0000313" key="5">
    <source>
        <dbReference type="EMBL" id="GAC67905.1"/>
    </source>
</evidence>
<feature type="transmembrane region" description="Helical" evidence="4">
    <location>
        <begin position="216"/>
        <end position="236"/>
    </location>
</feature>
<dbReference type="Proteomes" id="UP000011666">
    <property type="component" value="Unassembled WGS sequence"/>
</dbReference>
<gene>
    <name evidence="5" type="ORF">GS4_11_01740</name>
</gene>
<dbReference type="OrthoDB" id="4374592at2"/>
<dbReference type="AlphaFoldDB" id="M0QH15"/>
<evidence type="ECO:0008006" key="7">
    <source>
        <dbReference type="Google" id="ProtNLM"/>
    </source>
</evidence>
<feature type="compositionally biased region" description="Acidic residues" evidence="3">
    <location>
        <begin position="67"/>
        <end position="81"/>
    </location>
</feature>
<evidence type="ECO:0000313" key="6">
    <source>
        <dbReference type="Proteomes" id="UP000011666"/>
    </source>
</evidence>
<dbReference type="PANTHER" id="PTHR37042">
    <property type="entry name" value="OUTER MEMBRANE PROTEIN RV1973"/>
    <property type="match status" value="1"/>
</dbReference>
<feature type="compositionally biased region" description="Low complexity" evidence="3">
    <location>
        <begin position="106"/>
        <end position="126"/>
    </location>
</feature>